<reference evidence="8 9" key="1">
    <citation type="submission" date="2018-09" db="EMBL/GenBank/DDBJ databases">
        <authorList>
            <person name="Zhu H."/>
        </authorList>
    </citation>
    <scope>NUCLEOTIDE SEQUENCE [LARGE SCALE GENOMIC DNA]</scope>
    <source>
        <strain evidence="8 9">K2R10-39</strain>
    </source>
</reference>
<dbReference type="InterPro" id="IPR044068">
    <property type="entry name" value="CB"/>
</dbReference>
<proteinExistence type="inferred from homology"/>
<organism evidence="8 9">
    <name type="scientific">Noviherbaspirillum cavernae</name>
    <dbReference type="NCBI Taxonomy" id="2320862"/>
    <lineage>
        <taxon>Bacteria</taxon>
        <taxon>Pseudomonadati</taxon>
        <taxon>Pseudomonadota</taxon>
        <taxon>Betaproteobacteria</taxon>
        <taxon>Burkholderiales</taxon>
        <taxon>Oxalobacteraceae</taxon>
        <taxon>Noviherbaspirillum</taxon>
    </lineage>
</organism>
<evidence type="ECO:0000313" key="8">
    <source>
        <dbReference type="EMBL" id="RJF96513.1"/>
    </source>
</evidence>
<dbReference type="OrthoDB" id="8701461at2"/>
<evidence type="ECO:0000256" key="4">
    <source>
        <dbReference type="ARBA" id="ARBA00023172"/>
    </source>
</evidence>
<keyword evidence="4" id="KW-0233">DNA recombination</keyword>
<evidence type="ECO:0000313" key="9">
    <source>
        <dbReference type="Proteomes" id="UP000285190"/>
    </source>
</evidence>
<protein>
    <submittedName>
        <fullName evidence="8">Integrase</fullName>
    </submittedName>
</protein>
<dbReference type="PROSITE" id="PS51898">
    <property type="entry name" value="TYR_RECOMBINASE"/>
    <property type="match status" value="1"/>
</dbReference>
<dbReference type="Proteomes" id="UP000285190">
    <property type="component" value="Unassembled WGS sequence"/>
</dbReference>
<dbReference type="EMBL" id="QYUN01000003">
    <property type="protein sequence ID" value="RJF96513.1"/>
    <property type="molecule type" value="Genomic_DNA"/>
</dbReference>
<gene>
    <name evidence="8" type="ORF">D3870_18865</name>
</gene>
<dbReference type="InterPro" id="IPR004107">
    <property type="entry name" value="Integrase_SAM-like_N"/>
</dbReference>
<dbReference type="Gene3D" id="1.10.443.10">
    <property type="entry name" value="Intergrase catalytic core"/>
    <property type="match status" value="1"/>
</dbReference>
<dbReference type="Gene3D" id="1.10.150.130">
    <property type="match status" value="1"/>
</dbReference>
<dbReference type="PANTHER" id="PTHR30349:SF64">
    <property type="entry name" value="PROPHAGE INTEGRASE INTD-RELATED"/>
    <property type="match status" value="1"/>
</dbReference>
<sequence length="201" mass="23152">MYSINENAKTGKPILQSPRLLDQLRESIRYKHYSHRIEQAYVYWVRWFIRFHGLKYPKEMGAAEVEAFLRHLANERKVAASTRNVALSALLYLYKEALVVELPWMTELGRASTKRRLPVVLSPDEIRGIFSHLEGAHLLLARLLYGTGMRITEALRLRVKDIEFDRMTIIVREGKSGKDRAVMLPQLVGWILSAHAAVAVK</sequence>
<dbReference type="Pfam" id="PF13495">
    <property type="entry name" value="Phage_int_SAM_4"/>
    <property type="match status" value="1"/>
</dbReference>
<evidence type="ECO:0000256" key="1">
    <source>
        <dbReference type="ARBA" id="ARBA00008857"/>
    </source>
</evidence>
<dbReference type="PANTHER" id="PTHR30349">
    <property type="entry name" value="PHAGE INTEGRASE-RELATED"/>
    <property type="match status" value="1"/>
</dbReference>
<evidence type="ECO:0000256" key="5">
    <source>
        <dbReference type="PROSITE-ProRule" id="PRU01248"/>
    </source>
</evidence>
<dbReference type="GO" id="GO:0006310">
    <property type="term" value="P:DNA recombination"/>
    <property type="evidence" value="ECO:0007669"/>
    <property type="project" value="UniProtKB-KW"/>
</dbReference>
<evidence type="ECO:0000256" key="3">
    <source>
        <dbReference type="ARBA" id="ARBA00023125"/>
    </source>
</evidence>
<dbReference type="GO" id="GO:0015074">
    <property type="term" value="P:DNA integration"/>
    <property type="evidence" value="ECO:0007669"/>
    <property type="project" value="UniProtKB-KW"/>
</dbReference>
<keyword evidence="2" id="KW-0229">DNA integration</keyword>
<feature type="domain" description="Tyr recombinase" evidence="6">
    <location>
        <begin position="116"/>
        <end position="201"/>
    </location>
</feature>
<dbReference type="Pfam" id="PF00589">
    <property type="entry name" value="Phage_integrase"/>
    <property type="match status" value="1"/>
</dbReference>
<comment type="similarity">
    <text evidence="1">Belongs to the 'phage' integrase family.</text>
</comment>
<evidence type="ECO:0000259" key="6">
    <source>
        <dbReference type="PROSITE" id="PS51898"/>
    </source>
</evidence>
<feature type="domain" description="Core-binding (CB)" evidence="7">
    <location>
        <begin position="15"/>
        <end position="98"/>
    </location>
</feature>
<evidence type="ECO:0000259" key="7">
    <source>
        <dbReference type="PROSITE" id="PS51900"/>
    </source>
</evidence>
<dbReference type="InterPro" id="IPR050090">
    <property type="entry name" value="Tyrosine_recombinase_XerCD"/>
</dbReference>
<dbReference type="PROSITE" id="PS51900">
    <property type="entry name" value="CB"/>
    <property type="match status" value="1"/>
</dbReference>
<name>A0A418WV29_9BURK</name>
<dbReference type="InterPro" id="IPR002104">
    <property type="entry name" value="Integrase_catalytic"/>
</dbReference>
<comment type="caution">
    <text evidence="8">The sequence shown here is derived from an EMBL/GenBank/DDBJ whole genome shotgun (WGS) entry which is preliminary data.</text>
</comment>
<dbReference type="InterPro" id="IPR010998">
    <property type="entry name" value="Integrase_recombinase_N"/>
</dbReference>
<dbReference type="InterPro" id="IPR011010">
    <property type="entry name" value="DNA_brk_join_enz"/>
</dbReference>
<evidence type="ECO:0000256" key="2">
    <source>
        <dbReference type="ARBA" id="ARBA00022908"/>
    </source>
</evidence>
<dbReference type="AlphaFoldDB" id="A0A418WV29"/>
<keyword evidence="9" id="KW-1185">Reference proteome</keyword>
<keyword evidence="3 5" id="KW-0238">DNA-binding</keyword>
<dbReference type="InterPro" id="IPR013762">
    <property type="entry name" value="Integrase-like_cat_sf"/>
</dbReference>
<dbReference type="GO" id="GO:0003677">
    <property type="term" value="F:DNA binding"/>
    <property type="evidence" value="ECO:0007669"/>
    <property type="project" value="UniProtKB-UniRule"/>
</dbReference>
<dbReference type="SUPFAM" id="SSF56349">
    <property type="entry name" value="DNA breaking-rejoining enzymes"/>
    <property type="match status" value="1"/>
</dbReference>
<accession>A0A418WV29</accession>